<dbReference type="InterPro" id="IPR050950">
    <property type="entry name" value="HTH-type_LysR_regulators"/>
</dbReference>
<dbReference type="InterPro" id="IPR005119">
    <property type="entry name" value="LysR_subst-bd"/>
</dbReference>
<protein>
    <submittedName>
        <fullName evidence="2">LysR substrate-binding domain-containing protein</fullName>
    </submittedName>
</protein>
<comment type="caution">
    <text evidence="2">The sequence shown here is derived from an EMBL/GenBank/DDBJ whole genome shotgun (WGS) entry which is preliminary data.</text>
</comment>
<reference evidence="3" key="1">
    <citation type="journal article" date="2019" name="Int. J. Syst. Evol. Microbiol.">
        <title>The Global Catalogue of Microorganisms (GCM) 10K type strain sequencing project: providing services to taxonomists for standard genome sequencing and annotation.</title>
        <authorList>
            <consortium name="The Broad Institute Genomics Platform"/>
            <consortium name="The Broad Institute Genome Sequencing Center for Infectious Disease"/>
            <person name="Wu L."/>
            <person name="Ma J."/>
        </authorList>
    </citation>
    <scope>NUCLEOTIDE SEQUENCE [LARGE SCALE GENOMIC DNA]</scope>
    <source>
        <strain evidence="3">CGMCC 4.7426</strain>
    </source>
</reference>
<evidence type="ECO:0000313" key="3">
    <source>
        <dbReference type="Proteomes" id="UP001595989"/>
    </source>
</evidence>
<proteinExistence type="predicted"/>
<sequence length="130" mass="15130">MPEISIELVEHNVVKIKQDVNEGILDLGVVALPVEDQFDVTPFVQEEIMVFVHPSHPLATREKVSLLELKDESFVLFQDDSTLYQQIMHECIQAGFQPNVAYQSIYWILLRGWWDRILASPFFLNMLQQE</sequence>
<name>A0ABV9DLP8_9BACI</name>
<dbReference type="EMBL" id="JBHSFU010000004">
    <property type="protein sequence ID" value="MFC4558508.1"/>
    <property type="molecule type" value="Genomic_DNA"/>
</dbReference>
<feature type="domain" description="LysR substrate-binding" evidence="1">
    <location>
        <begin position="2"/>
        <end position="103"/>
    </location>
</feature>
<keyword evidence="3" id="KW-1185">Reference proteome</keyword>
<dbReference type="SUPFAM" id="SSF53850">
    <property type="entry name" value="Periplasmic binding protein-like II"/>
    <property type="match status" value="1"/>
</dbReference>
<evidence type="ECO:0000313" key="2">
    <source>
        <dbReference type="EMBL" id="MFC4558508.1"/>
    </source>
</evidence>
<dbReference type="Pfam" id="PF03466">
    <property type="entry name" value="LysR_substrate"/>
    <property type="match status" value="1"/>
</dbReference>
<dbReference type="Gene3D" id="3.40.190.290">
    <property type="match status" value="1"/>
</dbReference>
<dbReference type="Proteomes" id="UP001595989">
    <property type="component" value="Unassembled WGS sequence"/>
</dbReference>
<evidence type="ECO:0000259" key="1">
    <source>
        <dbReference type="Pfam" id="PF03466"/>
    </source>
</evidence>
<gene>
    <name evidence="2" type="ORF">ACFO3D_09825</name>
</gene>
<organism evidence="2 3">
    <name type="scientific">Virgibacillus kekensis</name>
    <dbReference type="NCBI Taxonomy" id="202261"/>
    <lineage>
        <taxon>Bacteria</taxon>
        <taxon>Bacillati</taxon>
        <taxon>Bacillota</taxon>
        <taxon>Bacilli</taxon>
        <taxon>Bacillales</taxon>
        <taxon>Bacillaceae</taxon>
        <taxon>Virgibacillus</taxon>
    </lineage>
</organism>
<accession>A0ABV9DLP8</accession>
<dbReference type="RefSeq" id="WP_390295515.1">
    <property type="nucleotide sequence ID" value="NZ_JBHSFU010000004.1"/>
</dbReference>
<dbReference type="PANTHER" id="PTHR30419">
    <property type="entry name" value="HTH-TYPE TRANSCRIPTIONAL REGULATOR YBHD"/>
    <property type="match status" value="1"/>
</dbReference>
<dbReference type="PANTHER" id="PTHR30419:SF8">
    <property type="entry name" value="NITROGEN ASSIMILATION TRANSCRIPTIONAL ACTIVATOR-RELATED"/>
    <property type="match status" value="1"/>
</dbReference>